<dbReference type="OrthoDB" id="1747031at2759"/>
<accession>A0A9P4YXH8</accession>
<evidence type="ECO:0000256" key="9">
    <source>
        <dbReference type="ARBA" id="ARBA00023136"/>
    </source>
</evidence>
<keyword evidence="14" id="KW-1185">Reference proteome</keyword>
<dbReference type="InterPro" id="IPR018108">
    <property type="entry name" value="MCP_transmembrane"/>
</dbReference>
<evidence type="ECO:0000256" key="1">
    <source>
        <dbReference type="ARBA" id="ARBA00004448"/>
    </source>
</evidence>
<evidence type="ECO:0000256" key="12">
    <source>
        <dbReference type="SAM" id="MobiDB-lite"/>
    </source>
</evidence>
<dbReference type="GeneID" id="55969963"/>
<keyword evidence="9 10" id="KW-0472">Membrane</keyword>
<evidence type="ECO:0000256" key="7">
    <source>
        <dbReference type="ARBA" id="ARBA00022989"/>
    </source>
</evidence>
<sequence>MGPAVQTSEGQWHDRPVGAGAAILSMAGSATPPPPPGDVVVARGSEGASGSDLFEITTGQRMMSAMSGSLLTSLLVTPLDVVRVRLQSQQPRTSSKIDFSRLTLTANSLPIPASEIGVTACCREVFFIEGGNAFCVASPKGTGAAAAAAAAATAAAPSDCAVREAEKKTYRSTMDGLRKIARNEGVSTLWRGLSPTLAMAVPANIIYFTGYEWLRHSPSSLLSGLSDDYAPLTAGSVARILAATSVGPIELVRTRMQAASPTSTGNHMLEAFGDVRAMVGTRGYTSLWRGLSLTLWRDVPFSGLYWWGYEAIRSRLSDLRGRRHGYGLGLPPSPSPSPSRADRRLSNPENSAETFVDSFASGALSGAFASVVTTPFDVGKTRTQVYAGGSVGDYRRNMTRLLWHIFKTEGASGLWKGWIPRTLKVAPSCAIMISTYEVGKSVFKGINERAAAAQH</sequence>
<dbReference type="InterPro" id="IPR045315">
    <property type="entry name" value="Mtm1-like"/>
</dbReference>
<dbReference type="Proteomes" id="UP000749293">
    <property type="component" value="Unassembled WGS sequence"/>
</dbReference>
<dbReference type="EMBL" id="JAANYQ010000003">
    <property type="protein sequence ID" value="KAF4124896.1"/>
    <property type="molecule type" value="Genomic_DNA"/>
</dbReference>
<evidence type="ECO:0000256" key="2">
    <source>
        <dbReference type="ARBA" id="ARBA00006375"/>
    </source>
</evidence>
<comment type="subcellular location">
    <subcellularLocation>
        <location evidence="1">Mitochondrion inner membrane</location>
        <topology evidence="1">Multi-pass membrane protein</topology>
    </subcellularLocation>
</comment>
<evidence type="ECO:0000256" key="6">
    <source>
        <dbReference type="ARBA" id="ARBA00022792"/>
    </source>
</evidence>
<evidence type="ECO:0000313" key="13">
    <source>
        <dbReference type="EMBL" id="KAF4124896.1"/>
    </source>
</evidence>
<dbReference type="Gene3D" id="1.50.40.10">
    <property type="entry name" value="Mitochondrial carrier domain"/>
    <property type="match status" value="2"/>
</dbReference>
<gene>
    <name evidence="13" type="ORF">GMORB2_3735</name>
</gene>
<keyword evidence="5" id="KW-0677">Repeat</keyword>
<protein>
    <submittedName>
        <fullName evidence="13">Solute carrier family 25, member 39/40</fullName>
    </submittedName>
</protein>
<feature type="repeat" description="Solcar" evidence="10">
    <location>
        <begin position="353"/>
        <end position="442"/>
    </location>
</feature>
<evidence type="ECO:0000256" key="5">
    <source>
        <dbReference type="ARBA" id="ARBA00022737"/>
    </source>
</evidence>
<dbReference type="AlphaFoldDB" id="A0A9P4YXH8"/>
<proteinExistence type="inferred from homology"/>
<dbReference type="GO" id="GO:0005743">
    <property type="term" value="C:mitochondrial inner membrane"/>
    <property type="evidence" value="ECO:0007669"/>
    <property type="project" value="UniProtKB-SubCell"/>
</dbReference>
<feature type="region of interest" description="Disordered" evidence="12">
    <location>
        <begin position="327"/>
        <end position="347"/>
    </location>
</feature>
<evidence type="ECO:0000256" key="11">
    <source>
        <dbReference type="RuleBase" id="RU000488"/>
    </source>
</evidence>
<reference evidence="13" key="1">
    <citation type="submission" date="2020-03" db="EMBL/GenBank/DDBJ databases">
        <title>Site-based positive gene gene selection in Geosmithia morbida across the United States reveals a broad range of putative effectors and factors for local host and environmental adapation.</title>
        <authorList>
            <person name="Onufrak A."/>
            <person name="Murdoch R.W."/>
            <person name="Gazis R."/>
            <person name="Huff M."/>
            <person name="Staton M."/>
            <person name="Klingeman W."/>
            <person name="Hadziabdic D."/>
        </authorList>
    </citation>
    <scope>NUCLEOTIDE SEQUENCE</scope>
    <source>
        <strain evidence="13">1262</strain>
    </source>
</reference>
<dbReference type="PANTHER" id="PTHR45760:SF2">
    <property type="entry name" value="FI19922P1-RELATED"/>
    <property type="match status" value="1"/>
</dbReference>
<evidence type="ECO:0000256" key="4">
    <source>
        <dbReference type="ARBA" id="ARBA00022692"/>
    </source>
</evidence>
<evidence type="ECO:0000313" key="14">
    <source>
        <dbReference type="Proteomes" id="UP000749293"/>
    </source>
</evidence>
<dbReference type="GO" id="GO:1990542">
    <property type="term" value="P:mitochondrial transmembrane transport"/>
    <property type="evidence" value="ECO:0007669"/>
    <property type="project" value="InterPro"/>
</dbReference>
<evidence type="ECO:0000256" key="10">
    <source>
        <dbReference type="PROSITE-ProRule" id="PRU00282"/>
    </source>
</evidence>
<keyword evidence="6" id="KW-0999">Mitochondrion inner membrane</keyword>
<dbReference type="PROSITE" id="PS50920">
    <property type="entry name" value="SOLCAR"/>
    <property type="match status" value="3"/>
</dbReference>
<dbReference type="SUPFAM" id="SSF103506">
    <property type="entry name" value="Mitochondrial carrier"/>
    <property type="match status" value="1"/>
</dbReference>
<comment type="similarity">
    <text evidence="2 11">Belongs to the mitochondrial carrier (TC 2.A.29) family.</text>
</comment>
<feature type="repeat" description="Solcar" evidence="10">
    <location>
        <begin position="135"/>
        <end position="217"/>
    </location>
</feature>
<keyword evidence="7" id="KW-1133">Transmembrane helix</keyword>
<name>A0A9P4YXH8_9HYPO</name>
<organism evidence="13 14">
    <name type="scientific">Geosmithia morbida</name>
    <dbReference type="NCBI Taxonomy" id="1094350"/>
    <lineage>
        <taxon>Eukaryota</taxon>
        <taxon>Fungi</taxon>
        <taxon>Dikarya</taxon>
        <taxon>Ascomycota</taxon>
        <taxon>Pezizomycotina</taxon>
        <taxon>Sordariomycetes</taxon>
        <taxon>Hypocreomycetidae</taxon>
        <taxon>Hypocreales</taxon>
        <taxon>Bionectriaceae</taxon>
        <taxon>Geosmithia</taxon>
    </lineage>
</organism>
<keyword evidence="8" id="KW-0496">Mitochondrion</keyword>
<feature type="repeat" description="Solcar" evidence="10">
    <location>
        <begin position="226"/>
        <end position="315"/>
    </location>
</feature>
<dbReference type="PANTHER" id="PTHR45760">
    <property type="entry name" value="FI19922P1-RELATED"/>
    <property type="match status" value="1"/>
</dbReference>
<comment type="caution">
    <text evidence="13">The sequence shown here is derived from an EMBL/GenBank/DDBJ whole genome shotgun (WGS) entry which is preliminary data.</text>
</comment>
<dbReference type="InterPro" id="IPR023395">
    <property type="entry name" value="MCP_dom_sf"/>
</dbReference>
<evidence type="ECO:0000256" key="3">
    <source>
        <dbReference type="ARBA" id="ARBA00022448"/>
    </source>
</evidence>
<keyword evidence="3 11" id="KW-0813">Transport</keyword>
<evidence type="ECO:0000256" key="8">
    <source>
        <dbReference type="ARBA" id="ARBA00023128"/>
    </source>
</evidence>
<dbReference type="Pfam" id="PF00153">
    <property type="entry name" value="Mito_carr"/>
    <property type="match status" value="4"/>
</dbReference>
<keyword evidence="4 10" id="KW-0812">Transmembrane</keyword>
<dbReference type="RefSeq" id="XP_035323548.1">
    <property type="nucleotide sequence ID" value="XM_035465711.1"/>
</dbReference>